<organism evidence="3 4">
    <name type="scientific">Leptolinea tardivitalis</name>
    <dbReference type="NCBI Taxonomy" id="229920"/>
    <lineage>
        <taxon>Bacteria</taxon>
        <taxon>Bacillati</taxon>
        <taxon>Chloroflexota</taxon>
        <taxon>Anaerolineae</taxon>
        <taxon>Anaerolineales</taxon>
        <taxon>Anaerolineaceae</taxon>
        <taxon>Leptolinea</taxon>
    </lineage>
</organism>
<feature type="compositionally biased region" description="Polar residues" evidence="1">
    <location>
        <begin position="657"/>
        <end position="666"/>
    </location>
</feature>
<feature type="region of interest" description="Disordered" evidence="1">
    <location>
        <begin position="646"/>
        <end position="666"/>
    </location>
</feature>
<dbReference type="Pfam" id="PF18155">
    <property type="entry name" value="pPIWI_RE_Z"/>
    <property type="match status" value="1"/>
</dbReference>
<accession>A0A0P6XN40</accession>
<evidence type="ECO:0000313" key="4">
    <source>
        <dbReference type="Proteomes" id="UP000050430"/>
    </source>
</evidence>
<protein>
    <recommendedName>
        <fullName evidence="2">pPIWI-RE three-gene island domain-containing protein</fullName>
    </recommendedName>
</protein>
<dbReference type="Proteomes" id="UP000050430">
    <property type="component" value="Unassembled WGS sequence"/>
</dbReference>
<dbReference type="RefSeq" id="WP_062422243.1">
    <property type="nucleotide sequence ID" value="NZ_BBYA01000010.1"/>
</dbReference>
<sequence>MYSSLQDLFKTRFPTESNDKEISFNLLIRVETGLRLLEMLGLQDQPAMTIWALNQGLVTPALADLQLNEIQKRWLANYRAVIHRTSKRDWQFDFSTYAQYPENKRVYRLPGDENYEVEPLSRTGRQTQRIKVYDEVFSGVLPFRKEKRSIASQGSYGFAYNREYKGEVVFSEKILREARKHPVSSFKVHPERTKQTYSHQQLRELAIEMDHLEQSQGYKRPNKWLDRIDSMIRYRARRPDGSLSEVNTEALAISGMTHVAGMVGSGKSTIATLIAFDIAQHHPSQRVTLVVADVVEVLRMSEYFNNLLANNDFPVAVPLLGATMRDSHLINVYRQKEFSIASDQWRLRFLDTTCLVKHWLANIDETVEGSMEPGNEPCNELFELNDKSDRKKHFLCPLFSICPMQQVYRDMIDSPIWVTTMGGLGQAKVPSQVDNRQIPLWLLVYEQSTLVILDEIDSVQGWFDKLLAPDLILDDTGAGGLLQDTLRKISNYPSGKFRESTDVDRWRQSYDQTMPALRNFLGLLERNLDLRNWLSVRPFTSLRILSELAGRISGYSLWEGEDAPKEVRDLYQSLQERFISMQQADLSTELFSNRDEKSELILLSLQIASYGRGEINPSTNKSVSAWIKKTMEGLPQHIQDEIKVRGEAKSKNRGDSENTGNPQDMSTLTRRLELGLVASALDRDLRGLFYGWHYVEELFGENGGPTLIPPSFAGLLPTPPLGRWRGFRTTEEGDTARKVLSLAVFEYAAVGRFFVQNFDHLLSDLDGKAGPNVLAMSGTSWMPDSAKFHFAVPVVGILEPDNSIQDAIRKSTFTYLPQSTESKGSKKKSVHYLRVSGAGKEMGENLEQMILALARHPDKFMSPLVRELEKLDQLSKVDADWEDRARILLIVNSYEQAEQTATILRSSLKSDLAEDVYALVRSNETLDWDWRPYKAIKRSEVEASGHLARILVAPMGAISRGYNIVSPKTGRAAYGSIYFLIRPMTPPFDAMTMVAGINHKLDEWLNPENNLWSKNSSNILAQVNALRIEARNAWQAMERGKFYRLMEETDKKELGASTASSVIQTCGRLVRGGVPFRAYFVDASWVNSQKTSEGDLVAHPGDSLLAAMIERLLNYTNSDVGRALYGAFYDGLQSPIGVQLDFSNYNSSFSMDGN</sequence>
<reference evidence="3 4" key="1">
    <citation type="submission" date="2015-07" db="EMBL/GenBank/DDBJ databases">
        <title>Genome sequence of Leptolinea tardivitalis DSM 16556.</title>
        <authorList>
            <person name="Hemp J."/>
            <person name="Ward L.M."/>
            <person name="Pace L.A."/>
            <person name="Fischer W.W."/>
        </authorList>
    </citation>
    <scope>NUCLEOTIDE SEQUENCE [LARGE SCALE GENOMIC DNA]</scope>
    <source>
        <strain evidence="3 4">YMTK-2</strain>
    </source>
</reference>
<gene>
    <name evidence="3" type="ORF">ADM99_14510</name>
</gene>
<feature type="domain" description="pPIWI-RE three-gene island" evidence="2">
    <location>
        <begin position="20"/>
        <end position="182"/>
    </location>
</feature>
<dbReference type="STRING" id="229920.ADM99_14510"/>
<dbReference type="OrthoDB" id="973800at2"/>
<comment type="caution">
    <text evidence="3">The sequence shown here is derived from an EMBL/GenBank/DDBJ whole genome shotgun (WGS) entry which is preliminary data.</text>
</comment>
<feature type="compositionally biased region" description="Basic and acidic residues" evidence="1">
    <location>
        <begin position="646"/>
        <end position="656"/>
    </location>
</feature>
<evidence type="ECO:0000313" key="3">
    <source>
        <dbReference type="EMBL" id="KPL70366.1"/>
    </source>
</evidence>
<keyword evidence="4" id="KW-1185">Reference proteome</keyword>
<dbReference type="AlphaFoldDB" id="A0A0P6XN40"/>
<dbReference type="InterPro" id="IPR055254">
    <property type="entry name" value="pPIWI_RE_Z"/>
</dbReference>
<dbReference type="EMBL" id="LGCK01000014">
    <property type="protein sequence ID" value="KPL70366.1"/>
    <property type="molecule type" value="Genomic_DNA"/>
</dbReference>
<name>A0A0P6XN40_9CHLR</name>
<proteinExistence type="predicted"/>
<evidence type="ECO:0000256" key="1">
    <source>
        <dbReference type="SAM" id="MobiDB-lite"/>
    </source>
</evidence>
<evidence type="ECO:0000259" key="2">
    <source>
        <dbReference type="Pfam" id="PF18155"/>
    </source>
</evidence>